<dbReference type="EMBL" id="JAUTXU010000227">
    <property type="protein sequence ID" value="KAK3697364.1"/>
    <property type="molecule type" value="Genomic_DNA"/>
</dbReference>
<sequence>MASPNDGRWPPYGCGYGRGGPNGLTARGGPNDRGGSNGRGGSMPPRGGAHRSDFEDRQQLGMHTLTTASSYEARVSSVGSAVADLSSSGNYSRRATTQTPRGFPSRPPPEQSRGYLQQPNPVRGRGRGNGASTRDRQNEERDWLSRFEALRTPAIWASEQIDPSRKRLDETLAMLEDREKAIEAPNAPLANTREQLESANEDIDSHELELNRLTSMSSLQGSTYKSIEQQMKAVRSERDELSKQLNASKGQAELANDTITRLRTLLDNERQTSAGLRKSQGWAALQEEKKAAAEVSELEKQRKEDLQNEIHALQETLRETKEELRSVQEAAVEMSENGRQEKKALQDETKLLKENIKELREGIEMLQNSFREMEGVLASVRATAGRTRKETS</sequence>
<reference evidence="1" key="1">
    <citation type="submission" date="2023-07" db="EMBL/GenBank/DDBJ databases">
        <title>Black Yeasts Isolated from many extreme environments.</title>
        <authorList>
            <person name="Coleine C."/>
            <person name="Stajich J.E."/>
            <person name="Selbmann L."/>
        </authorList>
    </citation>
    <scope>NUCLEOTIDE SEQUENCE</scope>
    <source>
        <strain evidence="1">CCFEE 5714</strain>
    </source>
</reference>
<protein>
    <submittedName>
        <fullName evidence="1">Uncharacterized protein</fullName>
    </submittedName>
</protein>
<evidence type="ECO:0000313" key="1">
    <source>
        <dbReference type="EMBL" id="KAK3697364.1"/>
    </source>
</evidence>
<gene>
    <name evidence="1" type="ORF">LTR37_017509</name>
</gene>
<name>A0ACC3MKK4_9PEZI</name>
<organism evidence="1 2">
    <name type="scientific">Vermiconidia calcicola</name>
    <dbReference type="NCBI Taxonomy" id="1690605"/>
    <lineage>
        <taxon>Eukaryota</taxon>
        <taxon>Fungi</taxon>
        <taxon>Dikarya</taxon>
        <taxon>Ascomycota</taxon>
        <taxon>Pezizomycotina</taxon>
        <taxon>Dothideomycetes</taxon>
        <taxon>Dothideomycetidae</taxon>
        <taxon>Mycosphaerellales</taxon>
        <taxon>Extremaceae</taxon>
        <taxon>Vermiconidia</taxon>
    </lineage>
</organism>
<proteinExistence type="predicted"/>
<keyword evidence="2" id="KW-1185">Reference proteome</keyword>
<evidence type="ECO:0000313" key="2">
    <source>
        <dbReference type="Proteomes" id="UP001281147"/>
    </source>
</evidence>
<dbReference type="Proteomes" id="UP001281147">
    <property type="component" value="Unassembled WGS sequence"/>
</dbReference>
<comment type="caution">
    <text evidence="1">The sequence shown here is derived from an EMBL/GenBank/DDBJ whole genome shotgun (WGS) entry which is preliminary data.</text>
</comment>
<accession>A0ACC3MKK4</accession>